<evidence type="ECO:0000259" key="2">
    <source>
        <dbReference type="Pfam" id="PF08550"/>
    </source>
</evidence>
<feature type="compositionally biased region" description="Polar residues" evidence="1">
    <location>
        <begin position="455"/>
        <end position="475"/>
    </location>
</feature>
<dbReference type="InterPro" id="IPR013860">
    <property type="entry name" value="AreA_GATA"/>
</dbReference>
<proteinExistence type="predicted"/>
<evidence type="ECO:0000256" key="1">
    <source>
        <dbReference type="SAM" id="MobiDB-lite"/>
    </source>
</evidence>
<dbReference type="PANTHER" id="PTHR28051">
    <property type="entry name" value="PROTEIN MTL1-RELATED"/>
    <property type="match status" value="1"/>
</dbReference>
<dbReference type="Pfam" id="PF08550">
    <property type="entry name" value="GATA_AreA"/>
    <property type="match status" value="1"/>
</dbReference>
<feature type="region of interest" description="Disordered" evidence="1">
    <location>
        <begin position="94"/>
        <end position="151"/>
    </location>
</feature>
<dbReference type="EMBL" id="JAADJZ010000005">
    <property type="protein sequence ID" value="KAF2874905.1"/>
    <property type="molecule type" value="Genomic_DNA"/>
</dbReference>
<keyword evidence="4" id="KW-1185">Reference proteome</keyword>
<feature type="compositionally biased region" description="Polar residues" evidence="1">
    <location>
        <begin position="408"/>
        <end position="418"/>
    </location>
</feature>
<dbReference type="Proteomes" id="UP000481861">
    <property type="component" value="Unassembled WGS sequence"/>
</dbReference>
<feature type="compositionally biased region" description="Low complexity" evidence="1">
    <location>
        <begin position="44"/>
        <end position="71"/>
    </location>
</feature>
<feature type="region of interest" description="Disordered" evidence="1">
    <location>
        <begin position="1"/>
        <end position="23"/>
    </location>
</feature>
<name>A0A7C8MTZ9_9PLEO</name>
<reference evidence="3 4" key="1">
    <citation type="submission" date="2020-01" db="EMBL/GenBank/DDBJ databases">
        <authorList>
            <consortium name="DOE Joint Genome Institute"/>
            <person name="Haridas S."/>
            <person name="Albert R."/>
            <person name="Binder M."/>
            <person name="Bloem J."/>
            <person name="Labutti K."/>
            <person name="Salamov A."/>
            <person name="Andreopoulos B."/>
            <person name="Baker S.E."/>
            <person name="Barry K."/>
            <person name="Bills G."/>
            <person name="Bluhm B.H."/>
            <person name="Cannon C."/>
            <person name="Castanera R."/>
            <person name="Culley D.E."/>
            <person name="Daum C."/>
            <person name="Ezra D."/>
            <person name="Gonzalez J.B."/>
            <person name="Henrissat B."/>
            <person name="Kuo A."/>
            <person name="Liang C."/>
            <person name="Lipzen A."/>
            <person name="Lutzoni F."/>
            <person name="Magnuson J."/>
            <person name="Mondo S."/>
            <person name="Nolan M."/>
            <person name="Ohm R."/>
            <person name="Pangilinan J."/>
            <person name="Park H.-J.H."/>
            <person name="Ramirez L."/>
            <person name="Alfaro M."/>
            <person name="Sun H."/>
            <person name="Tritt A."/>
            <person name="Yoshinaga Y."/>
            <person name="Zwiers L.-H.L."/>
            <person name="Turgeon B.G."/>
            <person name="Goodwin S.B."/>
            <person name="Spatafora J.W."/>
            <person name="Crous P.W."/>
            <person name="Grigoriev I.V."/>
        </authorList>
    </citation>
    <scope>NUCLEOTIDE SEQUENCE [LARGE SCALE GENOMIC DNA]</scope>
    <source>
        <strain evidence="3 4">CBS 611.86</strain>
    </source>
</reference>
<dbReference type="OrthoDB" id="5563539at2759"/>
<protein>
    <recommendedName>
        <fullName evidence="2">Nitrogen regulatory protein areA GATA-like domain-containing protein</fullName>
    </recommendedName>
</protein>
<dbReference type="AlphaFoldDB" id="A0A7C8MTZ9"/>
<feature type="region of interest" description="Disordered" evidence="1">
    <location>
        <begin position="368"/>
        <end position="481"/>
    </location>
</feature>
<dbReference type="GO" id="GO:0007039">
    <property type="term" value="P:protein catabolic process in the vacuole"/>
    <property type="evidence" value="ECO:0007669"/>
    <property type="project" value="TreeGrafter"/>
</dbReference>
<evidence type="ECO:0000313" key="3">
    <source>
        <dbReference type="EMBL" id="KAF2874905.1"/>
    </source>
</evidence>
<sequence>MAEVLSHLPEGSPFAHGPLRSSSSHTSFFDAGAAYTSARKNNYSHSDLLSPPLSSSHASSFRSTPSSSLSLNTKFDSSSDDEDGIVFPAYSLNTKREQGEEPAEVPPSSPVRSAARLPPSPSPADSVPRLDTPVTTPDPLPTISEDDTAVRPAPSQHVDYLSYEWREEDIWSSWRHIVGRRSIYGERSRLENASWRTWAKNQFKLQTVSPETLNWLKDYDVTWLYGPLQPASSRLMSQNDSEPVSRLSKTNSFLHKKPILKKRSMSEVMLQNSISSSSLVKQAAAAVHAQQVSDQILERRRVRPVIGRATSDYISVSIPSWTSSQVSTTYFSSQSTSGLVSPADHHERRHIRFDDNVEQCIAVDCKDADDEEEEDFNHNPWAKYRDDDESSDEGVVMMKRSRKKRPLSRTSSKASISGESKIIAKLPSTTLKYRTDSPDVTEQHQSHSRGFWRSSGLSPSPSQETLRPSNPSTNFLLPEDDNEENFSFNAFATYDVKQHGTPTPSDPNFLRPSTPPGGSSETSGLRRTPSGMLMAFDEMDDDPAPPGIIGRVVDTVNTARDIAHVIWNVGWRN</sequence>
<dbReference type="PANTHER" id="PTHR28051:SF1">
    <property type="entry name" value="PROTEIN MTL1-RELATED"/>
    <property type="match status" value="1"/>
</dbReference>
<accession>A0A7C8MTZ9</accession>
<dbReference type="GO" id="GO:0042149">
    <property type="term" value="P:cellular response to glucose starvation"/>
    <property type="evidence" value="ECO:0007669"/>
    <property type="project" value="TreeGrafter"/>
</dbReference>
<feature type="compositionally biased region" description="Basic and acidic residues" evidence="1">
    <location>
        <begin position="433"/>
        <end position="445"/>
    </location>
</feature>
<feature type="region of interest" description="Disordered" evidence="1">
    <location>
        <begin position="42"/>
        <end position="82"/>
    </location>
</feature>
<gene>
    <name evidence="3" type="ORF">BDV95DRAFT_626504</name>
</gene>
<organism evidence="3 4">
    <name type="scientific">Massariosphaeria phaeospora</name>
    <dbReference type="NCBI Taxonomy" id="100035"/>
    <lineage>
        <taxon>Eukaryota</taxon>
        <taxon>Fungi</taxon>
        <taxon>Dikarya</taxon>
        <taxon>Ascomycota</taxon>
        <taxon>Pezizomycotina</taxon>
        <taxon>Dothideomycetes</taxon>
        <taxon>Pleosporomycetidae</taxon>
        <taxon>Pleosporales</taxon>
        <taxon>Pleosporales incertae sedis</taxon>
        <taxon>Massariosphaeria</taxon>
    </lineage>
</organism>
<feature type="compositionally biased region" description="Low complexity" evidence="1">
    <location>
        <begin position="110"/>
        <end position="137"/>
    </location>
</feature>
<evidence type="ECO:0000313" key="4">
    <source>
        <dbReference type="Proteomes" id="UP000481861"/>
    </source>
</evidence>
<comment type="caution">
    <text evidence="3">The sequence shown here is derived from an EMBL/GenBank/DDBJ whole genome shotgun (WGS) entry which is preliminary data.</text>
</comment>
<feature type="domain" description="Nitrogen regulatory protein areA GATA-like" evidence="2">
    <location>
        <begin position="173"/>
        <end position="200"/>
    </location>
</feature>
<dbReference type="GO" id="GO:0005773">
    <property type="term" value="C:vacuole"/>
    <property type="evidence" value="ECO:0007669"/>
    <property type="project" value="GOC"/>
</dbReference>
<feature type="region of interest" description="Disordered" evidence="1">
    <location>
        <begin position="496"/>
        <end position="528"/>
    </location>
</feature>
<dbReference type="InterPro" id="IPR052292">
    <property type="entry name" value="Glucose_repression_reg"/>
</dbReference>